<dbReference type="Gene3D" id="3.10.180.10">
    <property type="entry name" value="2,3-Dihydroxybiphenyl 1,2-Dioxygenase, domain 1"/>
    <property type="match status" value="2"/>
</dbReference>
<accession>A0ABU2BTB7</accession>
<feature type="domain" description="Glyoxalase-like" evidence="1">
    <location>
        <begin position="6"/>
        <end position="113"/>
    </location>
</feature>
<evidence type="ECO:0000313" key="3">
    <source>
        <dbReference type="Proteomes" id="UP001183648"/>
    </source>
</evidence>
<gene>
    <name evidence="2" type="ORF">J2S63_001437</name>
</gene>
<keyword evidence="3" id="KW-1185">Reference proteome</keyword>
<dbReference type="InterPro" id="IPR029068">
    <property type="entry name" value="Glyas_Bleomycin-R_OHBP_Dase"/>
</dbReference>
<feature type="domain" description="Glyoxalase-like" evidence="1">
    <location>
        <begin position="131"/>
        <end position="235"/>
    </location>
</feature>
<reference evidence="2 3" key="1">
    <citation type="submission" date="2023-07" db="EMBL/GenBank/DDBJ databases">
        <title>Sequencing the genomes of 1000 actinobacteria strains.</title>
        <authorList>
            <person name="Klenk H.-P."/>
        </authorList>
    </citation>
    <scope>NUCLEOTIDE SEQUENCE [LARGE SCALE GENOMIC DNA]</scope>
    <source>
        <strain evidence="2 3">DSM 19426</strain>
    </source>
</reference>
<dbReference type="EMBL" id="JAVDYG010000001">
    <property type="protein sequence ID" value="MDR7361884.1"/>
    <property type="molecule type" value="Genomic_DNA"/>
</dbReference>
<dbReference type="SUPFAM" id="SSF54593">
    <property type="entry name" value="Glyoxalase/Bleomycin resistance protein/Dihydroxybiphenyl dioxygenase"/>
    <property type="match status" value="2"/>
</dbReference>
<name>A0ABU2BTB7_9ACTN</name>
<evidence type="ECO:0000259" key="1">
    <source>
        <dbReference type="Pfam" id="PF18029"/>
    </source>
</evidence>
<sequence length="240" mass="26222">MQLENLVVDALDPRLLGPFWEAAVGGEQLTDEPGIYETRMRVEDGPWLDLCFQQVPEPPSVAPRLHLDLLGGERQSEVVERLLGLGARRLDIGQSDVPWVVLADPEGNALCVMEEREEYAGTGPVAALPLSSADPERDGDFWAWLTGWVDGDGCAPRALRHPSGRGPWLELLPESAPKGTAKNRLHLDVRLDDGEDADETEAGIVARGGTRLRPGWGELPWRSYLDPSGNELCVLPPAGR</sequence>
<comment type="caution">
    <text evidence="2">The sequence shown here is derived from an EMBL/GenBank/DDBJ whole genome shotgun (WGS) entry which is preliminary data.</text>
</comment>
<organism evidence="2 3">
    <name type="scientific">Nocardioides marmoribigeumensis</name>
    <dbReference type="NCBI Taxonomy" id="433649"/>
    <lineage>
        <taxon>Bacteria</taxon>
        <taxon>Bacillati</taxon>
        <taxon>Actinomycetota</taxon>
        <taxon>Actinomycetes</taxon>
        <taxon>Propionibacteriales</taxon>
        <taxon>Nocardioidaceae</taxon>
        <taxon>Nocardioides</taxon>
    </lineage>
</organism>
<proteinExistence type="predicted"/>
<dbReference type="Pfam" id="PF18029">
    <property type="entry name" value="Glyoxalase_6"/>
    <property type="match status" value="2"/>
</dbReference>
<dbReference type="PANTHER" id="PTHR35908">
    <property type="entry name" value="HYPOTHETICAL FUSION PROTEIN"/>
    <property type="match status" value="1"/>
</dbReference>
<dbReference type="Proteomes" id="UP001183648">
    <property type="component" value="Unassembled WGS sequence"/>
</dbReference>
<dbReference type="InterPro" id="IPR041581">
    <property type="entry name" value="Glyoxalase_6"/>
</dbReference>
<dbReference type="RefSeq" id="WP_310300535.1">
    <property type="nucleotide sequence ID" value="NZ_BAAAPS010000008.1"/>
</dbReference>
<evidence type="ECO:0000313" key="2">
    <source>
        <dbReference type="EMBL" id="MDR7361884.1"/>
    </source>
</evidence>
<dbReference type="PANTHER" id="PTHR35908:SF1">
    <property type="entry name" value="CONSERVED PROTEIN"/>
    <property type="match status" value="1"/>
</dbReference>
<protein>
    <recommendedName>
        <fullName evidence="1">Glyoxalase-like domain-containing protein</fullName>
    </recommendedName>
</protein>